<dbReference type="InterPro" id="IPR011324">
    <property type="entry name" value="Cytotoxic_necrot_fac-like_cat"/>
</dbReference>
<dbReference type="InterPro" id="IPR038592">
    <property type="entry name" value="CheD-like_sf"/>
</dbReference>
<dbReference type="PANTHER" id="PTHR35147:SF3">
    <property type="entry name" value="CHEMORECEPTOR GLUTAMINE DEAMIDASE CHED 1-RELATED"/>
    <property type="match status" value="1"/>
</dbReference>
<dbReference type="InterPro" id="IPR005659">
    <property type="entry name" value="Chemorcpt_Glu_NH3ase_CheD"/>
</dbReference>
<keyword evidence="5" id="KW-1185">Reference proteome</keyword>
<sequence length="170" mass="18693">MSRPFEFLPSQPLEPRVRFLHPGDVALAQRGERLDTLLGSCVAVLLTDPKRTVGAMCHIVHTSQRAPQDPHDTRHGQAAMRTLFAQLRAVGFAPEHCEAWVCGGGNMFPERVNSYAVGDANLDWVNEFLANAGIPVLAESVGGPFYRRIAWTIGDAEPIIEEIPVEDLSH</sequence>
<comment type="caution">
    <text evidence="4">The sequence shown here is derived from an EMBL/GenBank/DDBJ whole genome shotgun (WGS) entry which is preliminary data.</text>
</comment>
<keyword evidence="1 3" id="KW-0145">Chemotaxis</keyword>
<accession>A0ABT5MIV6</accession>
<reference evidence="4 5" key="1">
    <citation type="submission" date="2023-02" db="EMBL/GenBank/DDBJ databases">
        <title>Bacterial whole genome sequence for Curvibacter sp. HBC28.</title>
        <authorList>
            <person name="Le V."/>
            <person name="Ko S.-R."/>
            <person name="Ahn C.-Y."/>
            <person name="Oh H.-M."/>
        </authorList>
    </citation>
    <scope>NUCLEOTIDE SEQUENCE [LARGE SCALE GENOMIC DNA]</scope>
    <source>
        <strain evidence="4 5">HBC28</strain>
    </source>
</reference>
<keyword evidence="2 3" id="KW-0378">Hydrolase</keyword>
<comment type="similarity">
    <text evidence="3">Belongs to the CheD family.</text>
</comment>
<evidence type="ECO:0000256" key="2">
    <source>
        <dbReference type="ARBA" id="ARBA00022801"/>
    </source>
</evidence>
<evidence type="ECO:0000256" key="1">
    <source>
        <dbReference type="ARBA" id="ARBA00022500"/>
    </source>
</evidence>
<dbReference type="Gene3D" id="3.30.1330.200">
    <property type="match status" value="1"/>
</dbReference>
<dbReference type="RefSeq" id="WP_273926732.1">
    <property type="nucleotide sequence ID" value="NZ_JAQSIO010000003.1"/>
</dbReference>
<evidence type="ECO:0000313" key="4">
    <source>
        <dbReference type="EMBL" id="MDD0815071.1"/>
    </source>
</evidence>
<proteinExistence type="inferred from homology"/>
<name>A0ABT5MIV6_9BURK</name>
<dbReference type="Proteomes" id="UP001528672">
    <property type="component" value="Unassembled WGS sequence"/>
</dbReference>
<dbReference type="EMBL" id="JAQSIO010000003">
    <property type="protein sequence ID" value="MDD0815071.1"/>
    <property type="molecule type" value="Genomic_DNA"/>
</dbReference>
<dbReference type="HAMAP" id="MF_01440">
    <property type="entry name" value="CheD"/>
    <property type="match status" value="1"/>
</dbReference>
<protein>
    <recommendedName>
        <fullName evidence="3">Probable chemoreceptor glutamine deamidase CheD</fullName>
        <ecNumber evidence="3">3.5.1.44</ecNumber>
    </recommendedName>
</protein>
<gene>
    <name evidence="3" type="primary">cheD</name>
    <name evidence="4" type="ORF">PSQ39_10555</name>
</gene>
<evidence type="ECO:0000313" key="5">
    <source>
        <dbReference type="Proteomes" id="UP001528672"/>
    </source>
</evidence>
<dbReference type="SUPFAM" id="SSF64438">
    <property type="entry name" value="CNF1/YfiH-like putative cysteine hydrolases"/>
    <property type="match status" value="1"/>
</dbReference>
<organism evidence="4 5">
    <name type="scientific">Curvibacter microcysteis</name>
    <dbReference type="NCBI Taxonomy" id="3026419"/>
    <lineage>
        <taxon>Bacteria</taxon>
        <taxon>Pseudomonadati</taxon>
        <taxon>Pseudomonadota</taxon>
        <taxon>Betaproteobacteria</taxon>
        <taxon>Burkholderiales</taxon>
        <taxon>Comamonadaceae</taxon>
        <taxon>Curvibacter</taxon>
    </lineage>
</organism>
<comment type="function">
    <text evidence="3">Probably deamidates glutamine residues to glutamate on methyl-accepting chemotaxis receptors (MCPs), playing an important role in chemotaxis.</text>
</comment>
<comment type="catalytic activity">
    <reaction evidence="3">
        <text>L-glutaminyl-[protein] + H2O = L-glutamyl-[protein] + NH4(+)</text>
        <dbReference type="Rhea" id="RHEA:16441"/>
        <dbReference type="Rhea" id="RHEA-COMP:10207"/>
        <dbReference type="Rhea" id="RHEA-COMP:10208"/>
        <dbReference type="ChEBI" id="CHEBI:15377"/>
        <dbReference type="ChEBI" id="CHEBI:28938"/>
        <dbReference type="ChEBI" id="CHEBI:29973"/>
        <dbReference type="ChEBI" id="CHEBI:30011"/>
        <dbReference type="EC" id="3.5.1.44"/>
    </reaction>
</comment>
<dbReference type="EC" id="3.5.1.44" evidence="3"/>
<dbReference type="Pfam" id="PF03975">
    <property type="entry name" value="CheD"/>
    <property type="match status" value="1"/>
</dbReference>
<dbReference type="PANTHER" id="PTHR35147">
    <property type="entry name" value="CHEMORECEPTOR GLUTAMINE DEAMIDASE CHED-RELATED"/>
    <property type="match status" value="1"/>
</dbReference>
<evidence type="ECO:0000256" key="3">
    <source>
        <dbReference type="HAMAP-Rule" id="MF_01440"/>
    </source>
</evidence>
<dbReference type="CDD" id="cd16352">
    <property type="entry name" value="CheD"/>
    <property type="match status" value="1"/>
</dbReference>